<evidence type="ECO:0000313" key="13">
    <source>
        <dbReference type="Proteomes" id="UP000050277"/>
    </source>
</evidence>
<evidence type="ECO:0000256" key="7">
    <source>
        <dbReference type="ARBA" id="ARBA00023170"/>
    </source>
</evidence>
<dbReference type="PANTHER" id="PTHR43134:SF1">
    <property type="entry name" value="SIGNAL RECOGNITION PARTICLE RECEPTOR SUBUNIT ALPHA"/>
    <property type="match status" value="1"/>
</dbReference>
<feature type="binding site" evidence="9">
    <location>
        <begin position="271"/>
        <end position="274"/>
    </location>
    <ligand>
        <name>GTP</name>
        <dbReference type="ChEBI" id="CHEBI:37565"/>
    </ligand>
</feature>
<reference evidence="12 13" key="1">
    <citation type="submission" date="2015-07" db="EMBL/GenBank/DDBJ databases">
        <title>Whole genome sequence of Herpetosiphon geysericola DSM 7119.</title>
        <authorList>
            <person name="Hemp J."/>
            <person name="Ward L.M."/>
            <person name="Pace L.A."/>
            <person name="Fischer W.W."/>
        </authorList>
    </citation>
    <scope>NUCLEOTIDE SEQUENCE [LARGE SCALE GENOMIC DNA]</scope>
    <source>
        <strain evidence="12 13">DSM 7119</strain>
    </source>
</reference>
<dbReference type="InterPro" id="IPR036225">
    <property type="entry name" value="SRP/SRP_N"/>
</dbReference>
<keyword evidence="12" id="KW-0132">Cell division</keyword>
<organism evidence="12 13">
    <name type="scientific">Herpetosiphon geysericola</name>
    <dbReference type="NCBI Taxonomy" id="70996"/>
    <lineage>
        <taxon>Bacteria</taxon>
        <taxon>Bacillati</taxon>
        <taxon>Chloroflexota</taxon>
        <taxon>Chloroflexia</taxon>
        <taxon>Herpetosiphonales</taxon>
        <taxon>Herpetosiphonaceae</taxon>
        <taxon>Herpetosiphon</taxon>
    </lineage>
</organism>
<keyword evidence="1 9" id="KW-1003">Cell membrane</keyword>
<dbReference type="InterPro" id="IPR004390">
    <property type="entry name" value="SR_rcpt_FtsY"/>
</dbReference>
<keyword evidence="6 9" id="KW-0472">Membrane</keyword>
<dbReference type="GO" id="GO:0005525">
    <property type="term" value="F:GTP binding"/>
    <property type="evidence" value="ECO:0007669"/>
    <property type="project" value="UniProtKB-UniRule"/>
</dbReference>
<dbReference type="InterPro" id="IPR000897">
    <property type="entry name" value="SRP54_GTPase_dom"/>
</dbReference>
<dbReference type="RefSeq" id="WP_054535606.1">
    <property type="nucleotide sequence ID" value="NZ_LGKP01000025.1"/>
</dbReference>
<dbReference type="HAMAP" id="MF_00920">
    <property type="entry name" value="FtsY"/>
    <property type="match status" value="1"/>
</dbReference>
<feature type="region of interest" description="Disordered" evidence="10">
    <location>
        <begin position="1"/>
        <end position="23"/>
    </location>
</feature>
<dbReference type="SMART" id="SM00962">
    <property type="entry name" value="SRP54"/>
    <property type="match status" value="1"/>
</dbReference>
<dbReference type="Gene3D" id="1.20.120.140">
    <property type="entry name" value="Signal recognition particle SRP54, nucleotide-binding domain"/>
    <property type="match status" value="1"/>
</dbReference>
<dbReference type="GO" id="GO:0005737">
    <property type="term" value="C:cytoplasm"/>
    <property type="evidence" value="ECO:0007669"/>
    <property type="project" value="UniProtKB-SubCell"/>
</dbReference>
<keyword evidence="2 9" id="KW-0963">Cytoplasm</keyword>
<evidence type="ECO:0000256" key="1">
    <source>
        <dbReference type="ARBA" id="ARBA00022475"/>
    </source>
</evidence>
<dbReference type="EMBL" id="LGKP01000025">
    <property type="protein sequence ID" value="KPL85316.1"/>
    <property type="molecule type" value="Genomic_DNA"/>
</dbReference>
<dbReference type="SMART" id="SM00382">
    <property type="entry name" value="AAA"/>
    <property type="match status" value="1"/>
</dbReference>
<name>A0A0P6XZ75_9CHLR</name>
<dbReference type="STRING" id="70996.SE18_16755"/>
<dbReference type="Proteomes" id="UP000050277">
    <property type="component" value="Unassembled WGS sequence"/>
</dbReference>
<keyword evidence="3 9" id="KW-0547">Nucleotide-binding</keyword>
<dbReference type="Gene3D" id="3.40.50.300">
    <property type="entry name" value="P-loop containing nucleotide triphosphate hydrolases"/>
    <property type="match status" value="1"/>
</dbReference>
<evidence type="ECO:0000259" key="11">
    <source>
        <dbReference type="PROSITE" id="PS00300"/>
    </source>
</evidence>
<dbReference type="InterPro" id="IPR013822">
    <property type="entry name" value="Signal_recog_particl_SRP54_hlx"/>
</dbReference>
<dbReference type="SUPFAM" id="SSF47364">
    <property type="entry name" value="Domain of the SRP/SRP receptor G-proteins"/>
    <property type="match status" value="1"/>
</dbReference>
<proteinExistence type="inferred from homology"/>
<comment type="function">
    <text evidence="9">Involved in targeting and insertion of nascent membrane proteins into the cytoplasmic membrane. Acts as a receptor for the complex formed by the signal recognition particle (SRP) and the ribosome-nascent chain (RNC).</text>
</comment>
<evidence type="ECO:0000256" key="10">
    <source>
        <dbReference type="SAM" id="MobiDB-lite"/>
    </source>
</evidence>
<keyword evidence="12" id="KW-0131">Cell cycle</keyword>
<evidence type="ECO:0000256" key="6">
    <source>
        <dbReference type="ARBA" id="ARBA00023136"/>
    </source>
</evidence>
<keyword evidence="5 9" id="KW-0342">GTP-binding</keyword>
<evidence type="ECO:0000256" key="9">
    <source>
        <dbReference type="HAMAP-Rule" id="MF_00920"/>
    </source>
</evidence>
<dbReference type="GO" id="GO:0006614">
    <property type="term" value="P:SRP-dependent cotranslational protein targeting to membrane"/>
    <property type="evidence" value="ECO:0007669"/>
    <property type="project" value="InterPro"/>
</dbReference>
<dbReference type="AlphaFoldDB" id="A0A0P6XZ75"/>
<evidence type="ECO:0000256" key="2">
    <source>
        <dbReference type="ARBA" id="ARBA00022490"/>
    </source>
</evidence>
<sequence length="321" mass="35608">MFRRLFGGEERSEQEIKQEEKKIEQSVQKTKSGFFGRITAMFRSEDPITDELWDELEELLIAGDVGAENALKIVERVRERCEKKGLKFASEARSLLKSELVNRLDVDTPQYSERSTKPYVILVVGVNGVGKTTLIAKLSNRYKAMGKNVILAAADTFRAAAIDQLQHWADRVGVPVISQQPGADPGAVAYDATQATYNQQADVLIIDTAGRLQSKHNLMKELEKISNVVKKRWQYAPHEVLLVLDATTGQNGLIQARAFTQAAQVTHLALTKLDGTAKGGIAFAIVQEIERPIKYIGTGETINDLALFDGESFVNALFEEE</sequence>
<evidence type="ECO:0000313" key="12">
    <source>
        <dbReference type="EMBL" id="KPL85316.1"/>
    </source>
</evidence>
<feature type="binding site" evidence="9">
    <location>
        <begin position="125"/>
        <end position="132"/>
    </location>
    <ligand>
        <name>GTP</name>
        <dbReference type="ChEBI" id="CHEBI:37565"/>
    </ligand>
</feature>
<dbReference type="Pfam" id="PF00448">
    <property type="entry name" value="SRP54"/>
    <property type="match status" value="1"/>
</dbReference>
<evidence type="ECO:0000256" key="5">
    <source>
        <dbReference type="ARBA" id="ARBA00023134"/>
    </source>
</evidence>
<comment type="similarity">
    <text evidence="9">Belongs to the GTP-binding SRP family. FtsY subfamily.</text>
</comment>
<accession>A0A0P6XZ75</accession>
<dbReference type="PATRIC" id="fig|70996.4.peg.220"/>
<dbReference type="EC" id="3.6.5.4" evidence="9"/>
<dbReference type="GO" id="GO:0003924">
    <property type="term" value="F:GTPase activity"/>
    <property type="evidence" value="ECO:0007669"/>
    <property type="project" value="UniProtKB-UniRule"/>
</dbReference>
<protein>
    <recommendedName>
        <fullName evidence="9">Signal recognition particle receptor FtsY</fullName>
        <shortName evidence="9">SRP receptor</shortName>
        <ecNumber evidence="9">3.6.5.4</ecNumber>
    </recommendedName>
</protein>
<dbReference type="SUPFAM" id="SSF52540">
    <property type="entry name" value="P-loop containing nucleoside triphosphate hydrolases"/>
    <property type="match status" value="1"/>
</dbReference>
<dbReference type="InterPro" id="IPR003593">
    <property type="entry name" value="AAA+_ATPase"/>
</dbReference>
<evidence type="ECO:0000256" key="3">
    <source>
        <dbReference type="ARBA" id="ARBA00022741"/>
    </source>
</evidence>
<feature type="binding site" evidence="9">
    <location>
        <begin position="207"/>
        <end position="211"/>
    </location>
    <ligand>
        <name>GTP</name>
        <dbReference type="ChEBI" id="CHEBI:37565"/>
    </ligand>
</feature>
<keyword evidence="13" id="KW-1185">Reference proteome</keyword>
<comment type="catalytic activity">
    <reaction evidence="8 9">
        <text>GTP + H2O = GDP + phosphate + H(+)</text>
        <dbReference type="Rhea" id="RHEA:19669"/>
        <dbReference type="ChEBI" id="CHEBI:15377"/>
        <dbReference type="ChEBI" id="CHEBI:15378"/>
        <dbReference type="ChEBI" id="CHEBI:37565"/>
        <dbReference type="ChEBI" id="CHEBI:43474"/>
        <dbReference type="ChEBI" id="CHEBI:58189"/>
        <dbReference type="EC" id="3.6.5.4"/>
    </reaction>
</comment>
<dbReference type="SMART" id="SM00963">
    <property type="entry name" value="SRP54_N"/>
    <property type="match status" value="1"/>
</dbReference>
<dbReference type="Pfam" id="PF02881">
    <property type="entry name" value="SRP54_N"/>
    <property type="match status" value="1"/>
</dbReference>
<gene>
    <name evidence="9" type="primary">ftsY</name>
    <name evidence="12" type="ORF">SE18_16755</name>
</gene>
<dbReference type="GO" id="GO:0051301">
    <property type="term" value="P:cell division"/>
    <property type="evidence" value="ECO:0007669"/>
    <property type="project" value="UniProtKB-KW"/>
</dbReference>
<dbReference type="OrthoDB" id="9804720at2"/>
<dbReference type="InterPro" id="IPR042101">
    <property type="entry name" value="SRP54_N_sf"/>
</dbReference>
<keyword evidence="4 9" id="KW-0378">Hydrolase</keyword>
<dbReference type="GO" id="GO:0005047">
    <property type="term" value="F:signal recognition particle binding"/>
    <property type="evidence" value="ECO:0007669"/>
    <property type="project" value="TreeGrafter"/>
</dbReference>
<evidence type="ECO:0000256" key="8">
    <source>
        <dbReference type="ARBA" id="ARBA00048027"/>
    </source>
</evidence>
<evidence type="ECO:0000256" key="4">
    <source>
        <dbReference type="ARBA" id="ARBA00022801"/>
    </source>
</evidence>
<dbReference type="FunFam" id="3.40.50.300:FF:000053">
    <property type="entry name" value="Signal recognition particle receptor FtsY"/>
    <property type="match status" value="1"/>
</dbReference>
<dbReference type="PANTHER" id="PTHR43134">
    <property type="entry name" value="SIGNAL RECOGNITION PARTICLE RECEPTOR SUBUNIT ALPHA"/>
    <property type="match status" value="1"/>
</dbReference>
<dbReference type="NCBIfam" id="TIGR00064">
    <property type="entry name" value="ftsY"/>
    <property type="match status" value="1"/>
</dbReference>
<comment type="caution">
    <text evidence="12">The sequence shown here is derived from an EMBL/GenBank/DDBJ whole genome shotgun (WGS) entry which is preliminary data.</text>
</comment>
<comment type="subcellular location">
    <subcellularLocation>
        <location evidence="9">Cell membrane</location>
        <topology evidence="9">Peripheral membrane protein</topology>
        <orientation evidence="9">Cytoplasmic side</orientation>
    </subcellularLocation>
    <subcellularLocation>
        <location evidence="9">Cytoplasm</location>
    </subcellularLocation>
</comment>
<keyword evidence="7 9" id="KW-0675">Receptor</keyword>
<comment type="subunit">
    <text evidence="9">Part of the signal recognition particle protein translocation system, which is composed of SRP and FtsY.</text>
</comment>
<feature type="domain" description="SRP54-type proteins GTP-binding" evidence="11">
    <location>
        <begin position="292"/>
        <end position="305"/>
    </location>
</feature>
<dbReference type="GO" id="GO:0005886">
    <property type="term" value="C:plasma membrane"/>
    <property type="evidence" value="ECO:0007669"/>
    <property type="project" value="UniProtKB-SubCell"/>
</dbReference>
<dbReference type="PROSITE" id="PS00300">
    <property type="entry name" value="SRP54"/>
    <property type="match status" value="1"/>
</dbReference>
<dbReference type="InterPro" id="IPR027417">
    <property type="entry name" value="P-loop_NTPase"/>
</dbReference>